<dbReference type="PANTHER" id="PTHR43245:SF52">
    <property type="entry name" value="NAD-DEPENDENT EPIMERASE_DEHYDRATASE"/>
    <property type="match status" value="1"/>
</dbReference>
<dbReference type="InterPro" id="IPR050177">
    <property type="entry name" value="Lipid_A_modif_metabolic_enz"/>
</dbReference>
<accession>A0ABT4TRL2</accession>
<dbReference type="Pfam" id="PF01370">
    <property type="entry name" value="Epimerase"/>
    <property type="match status" value="1"/>
</dbReference>
<name>A0ABT4TRL2_9ACTN</name>
<protein>
    <submittedName>
        <fullName evidence="2">NAD-dependent epimerase/dehydratase family protein</fullName>
    </submittedName>
</protein>
<organism evidence="2 3">
    <name type="scientific">Nocardiopsis suaedae</name>
    <dbReference type="NCBI Taxonomy" id="3018444"/>
    <lineage>
        <taxon>Bacteria</taxon>
        <taxon>Bacillati</taxon>
        <taxon>Actinomycetota</taxon>
        <taxon>Actinomycetes</taxon>
        <taxon>Streptosporangiales</taxon>
        <taxon>Nocardiopsidaceae</taxon>
        <taxon>Nocardiopsis</taxon>
    </lineage>
</organism>
<evidence type="ECO:0000259" key="1">
    <source>
        <dbReference type="Pfam" id="PF01370"/>
    </source>
</evidence>
<dbReference type="Proteomes" id="UP001165685">
    <property type="component" value="Unassembled WGS sequence"/>
</dbReference>
<proteinExistence type="predicted"/>
<evidence type="ECO:0000313" key="3">
    <source>
        <dbReference type="Proteomes" id="UP001165685"/>
    </source>
</evidence>
<dbReference type="InterPro" id="IPR036291">
    <property type="entry name" value="NAD(P)-bd_dom_sf"/>
</dbReference>
<dbReference type="InterPro" id="IPR001509">
    <property type="entry name" value="Epimerase_deHydtase"/>
</dbReference>
<dbReference type="Gene3D" id="3.40.50.720">
    <property type="entry name" value="NAD(P)-binding Rossmann-like Domain"/>
    <property type="match status" value="1"/>
</dbReference>
<feature type="domain" description="NAD-dependent epimerase/dehydratase" evidence="1">
    <location>
        <begin position="5"/>
        <end position="211"/>
    </location>
</feature>
<dbReference type="EMBL" id="JAQFWP010000045">
    <property type="protein sequence ID" value="MDA2807005.1"/>
    <property type="molecule type" value="Genomic_DNA"/>
</dbReference>
<gene>
    <name evidence="2" type="ORF">O4U47_21045</name>
</gene>
<keyword evidence="3" id="KW-1185">Reference proteome</keyword>
<evidence type="ECO:0000313" key="2">
    <source>
        <dbReference type="EMBL" id="MDA2807005.1"/>
    </source>
</evidence>
<dbReference type="PANTHER" id="PTHR43245">
    <property type="entry name" value="BIFUNCTIONAL POLYMYXIN RESISTANCE PROTEIN ARNA"/>
    <property type="match status" value="1"/>
</dbReference>
<comment type="caution">
    <text evidence="2">The sequence shown here is derived from an EMBL/GenBank/DDBJ whole genome shotgun (WGS) entry which is preliminary data.</text>
</comment>
<sequence length="306" mass="32339">MSRVVIVTGASRYVGARAAEVLSADPGVGRVVAMDSAPPGRGLGSAEFVPVRLHDQSVGDVVRETGADTVVHLGFAEAPAAGRRRAPGRGVLGTLQLLDACQRSEAVRRLVVRSSAAVGTGPGADGAADADPSEAARIERHTAALSRRRPDLSVAVLRFAGIIGPSVESPLTRYLGLRVVPTVRGYDPRMQFVHQDDGVEAVRRMALADDGGGGAPDGVFDVAAPGSLPLSHCLRRVGRHRFALPERGLKVLRGLARRGEVDYSPERLRQLCCDRVLDPTELERAIGWSPSYTSQEAFESFLGAAA</sequence>
<dbReference type="SUPFAM" id="SSF51735">
    <property type="entry name" value="NAD(P)-binding Rossmann-fold domains"/>
    <property type="match status" value="1"/>
</dbReference>
<reference evidence="2" key="1">
    <citation type="submission" date="2023-01" db="EMBL/GenBank/DDBJ databases">
        <title>Draft genome sequence of Nocardiopsis sp. LSu2-4 isolated from halophytes.</title>
        <authorList>
            <person name="Duangmal K."/>
            <person name="Chantavorakit T."/>
        </authorList>
    </citation>
    <scope>NUCLEOTIDE SEQUENCE</scope>
    <source>
        <strain evidence="2">LSu2-4</strain>
    </source>
</reference>
<dbReference type="RefSeq" id="WP_270679635.1">
    <property type="nucleotide sequence ID" value="NZ_JAQFWP010000045.1"/>
</dbReference>